<organism evidence="2 3">
    <name type="scientific">Sorghum bicolor</name>
    <name type="common">Sorghum</name>
    <name type="synonym">Sorghum vulgare</name>
    <dbReference type="NCBI Taxonomy" id="4558"/>
    <lineage>
        <taxon>Eukaryota</taxon>
        <taxon>Viridiplantae</taxon>
        <taxon>Streptophyta</taxon>
        <taxon>Embryophyta</taxon>
        <taxon>Tracheophyta</taxon>
        <taxon>Spermatophyta</taxon>
        <taxon>Magnoliopsida</taxon>
        <taxon>Liliopsida</taxon>
        <taxon>Poales</taxon>
        <taxon>Poaceae</taxon>
        <taxon>PACMAD clade</taxon>
        <taxon>Panicoideae</taxon>
        <taxon>Andropogonodae</taxon>
        <taxon>Andropogoneae</taxon>
        <taxon>Sorghinae</taxon>
        <taxon>Sorghum</taxon>
    </lineage>
</organism>
<protein>
    <submittedName>
        <fullName evidence="2">Uncharacterized protein</fullName>
    </submittedName>
</protein>
<proteinExistence type="predicted"/>
<feature type="region of interest" description="Disordered" evidence="1">
    <location>
        <begin position="39"/>
        <end position="61"/>
    </location>
</feature>
<reference evidence="2" key="2">
    <citation type="submission" date="2020-10" db="EMBL/GenBank/DDBJ databases">
        <authorList>
            <person name="Cooper E.A."/>
            <person name="Brenton Z.W."/>
            <person name="Flinn B.S."/>
            <person name="Jenkins J."/>
            <person name="Shu S."/>
            <person name="Flowers D."/>
            <person name="Luo F."/>
            <person name="Wang Y."/>
            <person name="Xia P."/>
            <person name="Barry K."/>
            <person name="Daum C."/>
            <person name="Lipzen A."/>
            <person name="Yoshinaga Y."/>
            <person name="Schmutz J."/>
            <person name="Saski C."/>
            <person name="Vermerris W."/>
            <person name="Kresovich S."/>
        </authorList>
    </citation>
    <scope>NUCLEOTIDE SEQUENCE</scope>
</reference>
<sequence length="61" mass="6461">MALEEWLGKKSQKTVRSLHPCKKTPSLFGSTVISCHQSSLSPSSCGTPSPSSVLVTSKGRT</sequence>
<comment type="caution">
    <text evidence="2">The sequence shown here is derived from an EMBL/GenBank/DDBJ whole genome shotgun (WGS) entry which is preliminary data.</text>
</comment>
<reference evidence="2" key="1">
    <citation type="journal article" date="2019" name="BMC Genomics">
        <title>A new reference genome for Sorghum bicolor reveals high levels of sequence similarity between sweet and grain genotypes: implications for the genetics of sugar metabolism.</title>
        <authorList>
            <person name="Cooper E.A."/>
            <person name="Brenton Z.W."/>
            <person name="Flinn B.S."/>
            <person name="Jenkins J."/>
            <person name="Shu S."/>
            <person name="Flowers D."/>
            <person name="Luo F."/>
            <person name="Wang Y."/>
            <person name="Xia P."/>
            <person name="Barry K."/>
            <person name="Daum C."/>
            <person name="Lipzen A."/>
            <person name="Yoshinaga Y."/>
            <person name="Schmutz J."/>
            <person name="Saski C."/>
            <person name="Vermerris W."/>
            <person name="Kresovich S."/>
        </authorList>
    </citation>
    <scope>NUCLEOTIDE SEQUENCE</scope>
</reference>
<dbReference type="Proteomes" id="UP000807115">
    <property type="component" value="Chromosome 2"/>
</dbReference>
<accession>A0A921RL87</accession>
<gene>
    <name evidence="2" type="ORF">BDA96_02G108400</name>
</gene>
<evidence type="ECO:0000313" key="2">
    <source>
        <dbReference type="EMBL" id="KAG0542489.1"/>
    </source>
</evidence>
<dbReference type="EMBL" id="CM027681">
    <property type="protein sequence ID" value="KAG0542489.1"/>
    <property type="molecule type" value="Genomic_DNA"/>
</dbReference>
<evidence type="ECO:0000256" key="1">
    <source>
        <dbReference type="SAM" id="MobiDB-lite"/>
    </source>
</evidence>
<evidence type="ECO:0000313" key="3">
    <source>
        <dbReference type="Proteomes" id="UP000807115"/>
    </source>
</evidence>
<feature type="compositionally biased region" description="Low complexity" evidence="1">
    <location>
        <begin position="39"/>
        <end position="52"/>
    </location>
</feature>
<name>A0A921RL87_SORBI</name>
<dbReference type="AlphaFoldDB" id="A0A921RL87"/>